<evidence type="ECO:0000256" key="4">
    <source>
        <dbReference type="PIRSR" id="PIRSR607724-1"/>
    </source>
</evidence>
<accession>A0AAW0F4W4</accession>
<evidence type="ECO:0000256" key="1">
    <source>
        <dbReference type="ARBA" id="ARBA00009545"/>
    </source>
</evidence>
<dbReference type="InterPro" id="IPR048362">
    <property type="entry name" value="PARG_helical"/>
</dbReference>
<dbReference type="GO" id="GO:1990966">
    <property type="term" value="P:ATP generation from poly-ADP-D-ribose"/>
    <property type="evidence" value="ECO:0007669"/>
    <property type="project" value="TreeGrafter"/>
</dbReference>
<evidence type="ECO:0000256" key="5">
    <source>
        <dbReference type="PIRSR" id="PIRSR607724-2"/>
    </source>
</evidence>
<comment type="caution">
    <text evidence="8">The sequence shown here is derived from an EMBL/GenBank/DDBJ whole genome shotgun (WGS) entry which is preliminary data.</text>
</comment>
<protein>
    <recommendedName>
        <fullName evidence="2">poly(ADP-ribose) glycohydrolase</fullName>
        <ecNumber evidence="2">3.2.1.143</ecNumber>
    </recommendedName>
</protein>
<feature type="active site" evidence="4">
    <location>
        <position position="360"/>
    </location>
</feature>
<reference evidence="8 9" key="1">
    <citation type="journal article" date="2021" name="MBio">
        <title>A New Model Trypanosomatid, Novymonas esmeraldas: Genomic Perception of Its 'Candidatus Pandoraea novymonadis' Endosymbiont.</title>
        <authorList>
            <person name="Zakharova A."/>
            <person name="Saura A."/>
            <person name="Butenko A."/>
            <person name="Podesvova L."/>
            <person name="Warmusova S."/>
            <person name="Kostygov A.Y."/>
            <person name="Nenarokova A."/>
            <person name="Lukes J."/>
            <person name="Opperdoes F.R."/>
            <person name="Yurchenko V."/>
        </authorList>
    </citation>
    <scope>NUCLEOTIDE SEQUENCE [LARGE SCALE GENOMIC DNA]</scope>
    <source>
        <strain evidence="8 9">E262AT.01</strain>
    </source>
</reference>
<feature type="binding site" evidence="5">
    <location>
        <position position="399"/>
    </location>
    <ligand>
        <name>substrate</name>
    </ligand>
</feature>
<evidence type="ECO:0000313" key="8">
    <source>
        <dbReference type="EMBL" id="KAK7201313.1"/>
    </source>
</evidence>
<dbReference type="Proteomes" id="UP001430356">
    <property type="component" value="Unassembled WGS sequence"/>
</dbReference>
<dbReference type="InterPro" id="IPR046372">
    <property type="entry name" value="PARG_cat_C"/>
</dbReference>
<feature type="domain" description="PARG catalytic Macro" evidence="6">
    <location>
        <begin position="311"/>
        <end position="543"/>
    </location>
</feature>
<dbReference type="GO" id="GO:0004649">
    <property type="term" value="F:poly(ADP-ribose) glycohydrolase activity"/>
    <property type="evidence" value="ECO:0007669"/>
    <property type="project" value="UniProtKB-EC"/>
</dbReference>
<dbReference type="EC" id="3.2.1.143" evidence="2"/>
<dbReference type="GO" id="GO:0009225">
    <property type="term" value="P:nucleotide-sugar metabolic process"/>
    <property type="evidence" value="ECO:0007669"/>
    <property type="project" value="TreeGrafter"/>
</dbReference>
<sequence length="601" mass="65778">MHKKNRLQQQTLDRYFRPRGAAPGVTQVPPSLGTAVPPAQLPGDGVECARRAHETPPAVDSARTGNRRHWVHGREAVIPPWSAVNTHRGANGQRCQTWDVLRGILSAPTQLNHSRDLCALLQSLEQVVDNRAGTYAPLTRTLEAMSAADRQHFLHTVLPWMTEVVLGAPALLADAELPLLVQGESRRLVLAHEEVVALMCCAFFSLFPQRSEATNVQAAQSTRPGSSSSAAASDAGTDGCWGIQVSRKLPSCNFSSLFDCRAVGRDASLESKIRGFLEYFVCCQRHHVQRATSAAYTRCVELTRASCSEFPRFDASARPLCAVSLCRTGGIEDDAAALQVDFANRVVGGGVLRSGCVQEEIRMTLAPEMVVSRIFCEELTASEVLFISGAPNFCHAVGYAEGFRYHGPRDPWGLPNEEALGNSVAPAPPLVPANALHLRTLQPMFMHAVCVVAMDAHNFRVRGPPSVQYEGRFLEREVRKAYVAFRGVDESLAALPVVRRGPIATGHWGCGAFCGNAELKLLLQWCAASEAGERALHYYTFDKPLRDFDDIGERLRSDRCTVGRLMHALVEYGTYRRTVSAVEPLSPLQYVAQHVCSTVID</sequence>
<evidence type="ECO:0000259" key="7">
    <source>
        <dbReference type="Pfam" id="PF20811"/>
    </source>
</evidence>
<feature type="domain" description="PARG helical" evidence="7">
    <location>
        <begin position="145"/>
        <end position="287"/>
    </location>
</feature>
<dbReference type="PANTHER" id="PTHR12837">
    <property type="entry name" value="POLY ADP-RIBOSE GLYCOHYDROLASE"/>
    <property type="match status" value="1"/>
</dbReference>
<keyword evidence="3" id="KW-0378">Hydrolase</keyword>
<evidence type="ECO:0000256" key="3">
    <source>
        <dbReference type="ARBA" id="ARBA00022801"/>
    </source>
</evidence>
<gene>
    <name evidence="8" type="ORF">NESM_000193400</name>
</gene>
<feature type="active site" evidence="4">
    <location>
        <position position="359"/>
    </location>
</feature>
<feature type="binding site" evidence="5">
    <location>
        <position position="358"/>
    </location>
    <ligand>
        <name>substrate</name>
    </ligand>
</feature>
<organism evidence="8 9">
    <name type="scientific">Novymonas esmeraldas</name>
    <dbReference type="NCBI Taxonomy" id="1808958"/>
    <lineage>
        <taxon>Eukaryota</taxon>
        <taxon>Discoba</taxon>
        <taxon>Euglenozoa</taxon>
        <taxon>Kinetoplastea</taxon>
        <taxon>Metakinetoplastina</taxon>
        <taxon>Trypanosomatida</taxon>
        <taxon>Trypanosomatidae</taxon>
        <taxon>Novymonas</taxon>
    </lineage>
</organism>
<name>A0AAW0F4W4_9TRYP</name>
<dbReference type="GO" id="GO:0005634">
    <property type="term" value="C:nucleus"/>
    <property type="evidence" value="ECO:0007669"/>
    <property type="project" value="TreeGrafter"/>
</dbReference>
<keyword evidence="9" id="KW-1185">Reference proteome</keyword>
<dbReference type="AlphaFoldDB" id="A0AAW0F4W4"/>
<dbReference type="InterPro" id="IPR007724">
    <property type="entry name" value="Poly_GlycHdrlase"/>
</dbReference>
<evidence type="ECO:0000256" key="2">
    <source>
        <dbReference type="ARBA" id="ARBA00012255"/>
    </source>
</evidence>
<feature type="binding site" evidence="5">
    <location>
        <position position="344"/>
    </location>
    <ligand>
        <name>substrate</name>
    </ligand>
</feature>
<proteinExistence type="inferred from homology"/>
<feature type="active site" evidence="4">
    <location>
        <position position="341"/>
    </location>
</feature>
<comment type="similarity">
    <text evidence="1">Belongs to the poly(ADP-ribose) glycohydrolase family.</text>
</comment>
<dbReference type="Pfam" id="PF20811">
    <property type="entry name" value="PARG_cat_N"/>
    <property type="match status" value="1"/>
</dbReference>
<dbReference type="GO" id="GO:0005737">
    <property type="term" value="C:cytoplasm"/>
    <property type="evidence" value="ECO:0007669"/>
    <property type="project" value="TreeGrafter"/>
</dbReference>
<evidence type="ECO:0000259" key="6">
    <source>
        <dbReference type="Pfam" id="PF05028"/>
    </source>
</evidence>
<dbReference type="GO" id="GO:0005975">
    <property type="term" value="P:carbohydrate metabolic process"/>
    <property type="evidence" value="ECO:0007669"/>
    <property type="project" value="InterPro"/>
</dbReference>
<dbReference type="EMBL" id="JAECZO010000013">
    <property type="protein sequence ID" value="KAK7201313.1"/>
    <property type="molecule type" value="Genomic_DNA"/>
</dbReference>
<dbReference type="Pfam" id="PF05028">
    <property type="entry name" value="PARG_cat_C"/>
    <property type="match status" value="1"/>
</dbReference>
<evidence type="ECO:0000313" key="9">
    <source>
        <dbReference type="Proteomes" id="UP001430356"/>
    </source>
</evidence>
<dbReference type="GO" id="GO:0006282">
    <property type="term" value="P:regulation of DNA repair"/>
    <property type="evidence" value="ECO:0007669"/>
    <property type="project" value="InterPro"/>
</dbReference>
<dbReference type="PANTHER" id="PTHR12837:SF0">
    <property type="entry name" value="POLY(ADP-RIBOSE) GLYCOHYDROLASE"/>
    <property type="match status" value="1"/>
</dbReference>